<keyword evidence="5" id="KW-1185">Reference proteome</keyword>
<organism evidence="2 4">
    <name type="scientific">Bradyrhizobium canariense</name>
    <dbReference type="NCBI Taxonomy" id="255045"/>
    <lineage>
        <taxon>Bacteria</taxon>
        <taxon>Pseudomonadati</taxon>
        <taxon>Pseudomonadota</taxon>
        <taxon>Alphaproteobacteria</taxon>
        <taxon>Hyphomicrobiales</taxon>
        <taxon>Nitrobacteraceae</taxon>
        <taxon>Bradyrhizobium</taxon>
    </lineage>
</organism>
<dbReference type="OrthoDB" id="7632567at2"/>
<reference evidence="4 5" key="1">
    <citation type="submission" date="2017-03" db="EMBL/GenBank/DDBJ databases">
        <title>Whole genome sequences of fourteen strains of Bradyrhizobium canariense and one strain of Bradyrhizobium japonicum isolated from Lupinus (Papilionoideae: Genisteae) species in Algeria.</title>
        <authorList>
            <person name="Crovadore J."/>
            <person name="Chekireb D."/>
            <person name="Brachmann A."/>
            <person name="Chablais R."/>
            <person name="Cochard B."/>
            <person name="Lefort F."/>
        </authorList>
    </citation>
    <scope>NUCLEOTIDE SEQUENCE [LARGE SCALE GENOMIC DNA]</scope>
    <source>
        <strain evidence="2 4">UBMA195</strain>
        <strain evidence="3 5">UBMAN05</strain>
    </source>
</reference>
<dbReference type="Proteomes" id="UP000193553">
    <property type="component" value="Unassembled WGS sequence"/>
</dbReference>
<protein>
    <submittedName>
        <fullName evidence="2">Uncharacterized protein</fullName>
    </submittedName>
</protein>
<dbReference type="RefSeq" id="WP_085359381.1">
    <property type="nucleotide sequence ID" value="NZ_NAFD01000193.1"/>
</dbReference>
<dbReference type="AlphaFoldDB" id="A0A1X3GZD5"/>
<comment type="caution">
    <text evidence="2">The sequence shown here is derived from an EMBL/GenBank/DDBJ whole genome shotgun (WGS) entry which is preliminary data.</text>
</comment>
<keyword evidence="1" id="KW-1133">Transmembrane helix</keyword>
<evidence type="ECO:0000313" key="4">
    <source>
        <dbReference type="Proteomes" id="UP000193553"/>
    </source>
</evidence>
<proteinExistence type="predicted"/>
<feature type="transmembrane region" description="Helical" evidence="1">
    <location>
        <begin position="12"/>
        <end position="36"/>
    </location>
</feature>
<dbReference type="EMBL" id="NAFI01000186">
    <property type="protein sequence ID" value="OSJ03901.1"/>
    <property type="molecule type" value="Genomic_DNA"/>
</dbReference>
<dbReference type="Proteomes" id="UP000193884">
    <property type="component" value="Unassembled WGS sequence"/>
</dbReference>
<gene>
    <name evidence="3" type="ORF">BST63_40000</name>
    <name evidence="2" type="ORF">BSZ18_30500</name>
</gene>
<evidence type="ECO:0000313" key="2">
    <source>
        <dbReference type="EMBL" id="OSJ03901.1"/>
    </source>
</evidence>
<evidence type="ECO:0000313" key="5">
    <source>
        <dbReference type="Proteomes" id="UP000193884"/>
    </source>
</evidence>
<name>A0A1X3GZD5_9BRAD</name>
<sequence>MNEPTMSARLGVASWIILIVLVSLLLATCVVAYLGWRLADGVDVPISGYIAMAVGVVVSLAVGFGLMALVFYSSRKGYDEAPVLVVPENDPKEHGSPSNKLD</sequence>
<feature type="transmembrane region" description="Helical" evidence="1">
    <location>
        <begin position="48"/>
        <end position="72"/>
    </location>
</feature>
<keyword evidence="1" id="KW-0472">Membrane</keyword>
<accession>A0A1X3GZD5</accession>
<evidence type="ECO:0000256" key="1">
    <source>
        <dbReference type="SAM" id="Phobius"/>
    </source>
</evidence>
<dbReference type="EMBL" id="NAFK01000178">
    <property type="protein sequence ID" value="OSJ20781.1"/>
    <property type="molecule type" value="Genomic_DNA"/>
</dbReference>
<keyword evidence="1" id="KW-0812">Transmembrane</keyword>
<evidence type="ECO:0000313" key="3">
    <source>
        <dbReference type="EMBL" id="OSJ20781.1"/>
    </source>
</evidence>